<evidence type="ECO:0000313" key="2">
    <source>
        <dbReference type="EMBL" id="GIY85730.1"/>
    </source>
</evidence>
<comment type="caution">
    <text evidence="2">The sequence shown here is derived from an EMBL/GenBank/DDBJ whole genome shotgun (WGS) entry which is preliminary data.</text>
</comment>
<name>A0AAV4WUY9_CAEEX</name>
<proteinExistence type="predicted"/>
<evidence type="ECO:0000256" key="1">
    <source>
        <dbReference type="SAM" id="MobiDB-lite"/>
    </source>
</evidence>
<evidence type="ECO:0000313" key="3">
    <source>
        <dbReference type="Proteomes" id="UP001054945"/>
    </source>
</evidence>
<feature type="region of interest" description="Disordered" evidence="1">
    <location>
        <begin position="168"/>
        <end position="196"/>
    </location>
</feature>
<dbReference type="Proteomes" id="UP001054945">
    <property type="component" value="Unassembled WGS sequence"/>
</dbReference>
<dbReference type="AlphaFoldDB" id="A0AAV4WUY9"/>
<dbReference type="EMBL" id="BPLR01016684">
    <property type="protein sequence ID" value="GIY85730.1"/>
    <property type="molecule type" value="Genomic_DNA"/>
</dbReference>
<protein>
    <submittedName>
        <fullName evidence="2">Uncharacterized protein</fullName>
    </submittedName>
</protein>
<reference evidence="2 3" key="1">
    <citation type="submission" date="2021-06" db="EMBL/GenBank/DDBJ databases">
        <title>Caerostris extrusa draft genome.</title>
        <authorList>
            <person name="Kono N."/>
            <person name="Arakawa K."/>
        </authorList>
    </citation>
    <scope>NUCLEOTIDE SEQUENCE [LARGE SCALE GENOMIC DNA]</scope>
</reference>
<organism evidence="2 3">
    <name type="scientific">Caerostris extrusa</name>
    <name type="common">Bark spider</name>
    <name type="synonym">Caerostris bankana</name>
    <dbReference type="NCBI Taxonomy" id="172846"/>
    <lineage>
        <taxon>Eukaryota</taxon>
        <taxon>Metazoa</taxon>
        <taxon>Ecdysozoa</taxon>
        <taxon>Arthropoda</taxon>
        <taxon>Chelicerata</taxon>
        <taxon>Arachnida</taxon>
        <taxon>Araneae</taxon>
        <taxon>Araneomorphae</taxon>
        <taxon>Entelegynae</taxon>
        <taxon>Araneoidea</taxon>
        <taxon>Araneidae</taxon>
        <taxon>Caerostris</taxon>
    </lineage>
</organism>
<gene>
    <name evidence="2" type="ORF">CEXT_330831</name>
</gene>
<keyword evidence="3" id="KW-1185">Reference proteome</keyword>
<sequence>MFTVRTLTFVQWKGLKLGEIHFKQENRTHRCVCAMVVATTRLRLGDIHFEYLESNDSFRLCVDQENSSTMGQIKVRRDPFKVVHGGLDTITLCVQSTFLATAKVRGYPFRLAGTEILAASTRSRKSGVDEVRSGGRAPPTHLAALFRVGRVTFDRFFLPRSAADRICRSRPDGTDTLKGPPTRTRVSPPGIFTAGRHEHHRPYMFHQDGVL</sequence>
<accession>A0AAV4WUY9</accession>